<protein>
    <submittedName>
        <fullName evidence="1">Uncharacterized protein</fullName>
    </submittedName>
</protein>
<evidence type="ECO:0000313" key="1">
    <source>
        <dbReference type="EMBL" id="KRZ22892.1"/>
    </source>
</evidence>
<reference evidence="1 2" key="1">
    <citation type="submission" date="2015-01" db="EMBL/GenBank/DDBJ databases">
        <title>Evolution of Trichinella species and genotypes.</title>
        <authorList>
            <person name="Korhonen P.K."/>
            <person name="Edoardo P."/>
            <person name="Giuseppe L.R."/>
            <person name="Gasser R.B."/>
        </authorList>
    </citation>
    <scope>NUCLEOTIDE SEQUENCE [LARGE SCALE GENOMIC DNA]</scope>
    <source>
        <strain evidence="1">ISS588</strain>
    </source>
</reference>
<gene>
    <name evidence="1" type="ORF">T4B_13702</name>
</gene>
<proteinExistence type="predicted"/>
<evidence type="ECO:0000313" key="2">
    <source>
        <dbReference type="Proteomes" id="UP000054805"/>
    </source>
</evidence>
<organism evidence="1 2">
    <name type="scientific">Trichinella pseudospiralis</name>
    <name type="common">Parasitic roundworm</name>
    <dbReference type="NCBI Taxonomy" id="6337"/>
    <lineage>
        <taxon>Eukaryota</taxon>
        <taxon>Metazoa</taxon>
        <taxon>Ecdysozoa</taxon>
        <taxon>Nematoda</taxon>
        <taxon>Enoplea</taxon>
        <taxon>Dorylaimia</taxon>
        <taxon>Trichinellida</taxon>
        <taxon>Trichinellidae</taxon>
        <taxon>Trichinella</taxon>
    </lineage>
</organism>
<dbReference type="Proteomes" id="UP000054805">
    <property type="component" value="Unassembled WGS sequence"/>
</dbReference>
<comment type="caution">
    <text evidence="1">The sequence shown here is derived from an EMBL/GenBank/DDBJ whole genome shotgun (WGS) entry which is preliminary data.</text>
</comment>
<keyword evidence="2" id="KW-1185">Reference proteome</keyword>
<name>A0A0V1IJP2_TRIPS</name>
<sequence length="110" mass="12489">MDAVGTVRTSRQNRVQLLTSKFPQNYTFINQQPQLNVTDMGFVEFVLNLLIHIDQCTVQLLRRCAVVALFIVLLVSSADLFNLQCKLYALAGRSCFAKVNQMLYVLAFVE</sequence>
<dbReference type="AlphaFoldDB" id="A0A0V1IJP2"/>
<dbReference type="EMBL" id="JYDS01000160">
    <property type="protein sequence ID" value="KRZ22892.1"/>
    <property type="molecule type" value="Genomic_DNA"/>
</dbReference>
<accession>A0A0V1IJP2</accession>